<dbReference type="Proteomes" id="UP000324222">
    <property type="component" value="Unassembled WGS sequence"/>
</dbReference>
<evidence type="ECO:0000313" key="2">
    <source>
        <dbReference type="EMBL" id="MPC77883.1"/>
    </source>
</evidence>
<keyword evidence="3" id="KW-1185">Reference proteome</keyword>
<evidence type="ECO:0000313" key="3">
    <source>
        <dbReference type="Proteomes" id="UP000324222"/>
    </source>
</evidence>
<dbReference type="AlphaFoldDB" id="A0A5B7I6H1"/>
<proteinExistence type="predicted"/>
<organism evidence="2 3">
    <name type="scientific">Portunus trituberculatus</name>
    <name type="common">Swimming crab</name>
    <name type="synonym">Neptunus trituberculatus</name>
    <dbReference type="NCBI Taxonomy" id="210409"/>
    <lineage>
        <taxon>Eukaryota</taxon>
        <taxon>Metazoa</taxon>
        <taxon>Ecdysozoa</taxon>
        <taxon>Arthropoda</taxon>
        <taxon>Crustacea</taxon>
        <taxon>Multicrustacea</taxon>
        <taxon>Malacostraca</taxon>
        <taxon>Eumalacostraca</taxon>
        <taxon>Eucarida</taxon>
        <taxon>Decapoda</taxon>
        <taxon>Pleocyemata</taxon>
        <taxon>Brachyura</taxon>
        <taxon>Eubrachyura</taxon>
        <taxon>Portunoidea</taxon>
        <taxon>Portunidae</taxon>
        <taxon>Portuninae</taxon>
        <taxon>Portunus</taxon>
    </lineage>
</organism>
<sequence length="110" mass="11941">MFVAESPPHGRHPPPTRTLPGAMPVSPALPTSPPIMFIHLPPAPPTPPFRQSRTIRLSVRNVSFGSSPDPEMFETVARKGVFCQSLRGATRGTEMLPASLVLLSQKMCIE</sequence>
<reference evidence="2 3" key="1">
    <citation type="submission" date="2019-05" db="EMBL/GenBank/DDBJ databases">
        <title>Another draft genome of Portunus trituberculatus and its Hox gene families provides insights of decapod evolution.</title>
        <authorList>
            <person name="Jeong J.-H."/>
            <person name="Song I."/>
            <person name="Kim S."/>
            <person name="Choi T."/>
            <person name="Kim D."/>
            <person name="Ryu S."/>
            <person name="Kim W."/>
        </authorList>
    </citation>
    <scope>NUCLEOTIDE SEQUENCE [LARGE SCALE GENOMIC DNA]</scope>
    <source>
        <tissue evidence="2">Muscle</tissue>
    </source>
</reference>
<comment type="caution">
    <text evidence="2">The sequence shown here is derived from an EMBL/GenBank/DDBJ whole genome shotgun (WGS) entry which is preliminary data.</text>
</comment>
<protein>
    <submittedName>
        <fullName evidence="2">Uncharacterized protein</fullName>
    </submittedName>
</protein>
<accession>A0A5B7I6H1</accession>
<gene>
    <name evidence="2" type="ORF">E2C01_072352</name>
</gene>
<name>A0A5B7I6H1_PORTR</name>
<dbReference type="EMBL" id="VSRR010047000">
    <property type="protein sequence ID" value="MPC77883.1"/>
    <property type="molecule type" value="Genomic_DNA"/>
</dbReference>
<evidence type="ECO:0000256" key="1">
    <source>
        <dbReference type="SAM" id="MobiDB-lite"/>
    </source>
</evidence>
<feature type="region of interest" description="Disordered" evidence="1">
    <location>
        <begin position="1"/>
        <end position="26"/>
    </location>
</feature>